<dbReference type="CDD" id="cd06183">
    <property type="entry name" value="cyt_b5_reduct_like"/>
    <property type="match status" value="1"/>
</dbReference>
<comment type="cofactor">
    <cofactor evidence="1 11 12">
        <name>FAD</name>
        <dbReference type="ChEBI" id="CHEBI:57692"/>
    </cofactor>
</comment>
<dbReference type="FunCoup" id="K1VR59">
    <property type="interactions" value="121"/>
</dbReference>
<comment type="catalytic activity">
    <reaction evidence="12">
        <text>2 Fe(III)-[cytochrome b5] + NADH = 2 Fe(II)-[cytochrome b5] + NAD(+) + H(+)</text>
        <dbReference type="Rhea" id="RHEA:46680"/>
        <dbReference type="Rhea" id="RHEA-COMP:10438"/>
        <dbReference type="Rhea" id="RHEA-COMP:10439"/>
        <dbReference type="ChEBI" id="CHEBI:15378"/>
        <dbReference type="ChEBI" id="CHEBI:29033"/>
        <dbReference type="ChEBI" id="CHEBI:29034"/>
        <dbReference type="ChEBI" id="CHEBI:57540"/>
        <dbReference type="ChEBI" id="CHEBI:57945"/>
        <dbReference type="EC" id="1.6.2.2"/>
    </reaction>
</comment>
<dbReference type="GO" id="GO:0005741">
    <property type="term" value="C:mitochondrial outer membrane"/>
    <property type="evidence" value="ECO:0007669"/>
    <property type="project" value="UniProtKB-SubCell"/>
</dbReference>
<evidence type="ECO:0000256" key="10">
    <source>
        <dbReference type="ARBA" id="ARBA00049138"/>
    </source>
</evidence>
<dbReference type="InterPro" id="IPR017938">
    <property type="entry name" value="Riboflavin_synthase-like_b-brl"/>
</dbReference>
<comment type="caution">
    <text evidence="15">The sequence shown here is derived from an EMBL/GenBank/DDBJ whole genome shotgun (WGS) entry which is preliminary data.</text>
</comment>
<dbReference type="Proteomes" id="UP000006757">
    <property type="component" value="Unassembled WGS sequence"/>
</dbReference>
<comment type="similarity">
    <text evidence="4 12">Belongs to the flavoprotein pyridine nucleotide cytochrome reductase family.</text>
</comment>
<evidence type="ECO:0000256" key="5">
    <source>
        <dbReference type="ARBA" id="ARBA00022630"/>
    </source>
</evidence>
<keyword evidence="5 11" id="KW-0285">Flavoprotein</keyword>
<feature type="binding site" evidence="11">
    <location>
        <position position="142"/>
    </location>
    <ligand>
        <name>FAD</name>
        <dbReference type="ChEBI" id="CHEBI:57692"/>
    </ligand>
</feature>
<dbReference type="SUPFAM" id="SSF63380">
    <property type="entry name" value="Riboflavin synthase domain-like"/>
    <property type="match status" value="1"/>
</dbReference>
<evidence type="ECO:0000256" key="1">
    <source>
        <dbReference type="ARBA" id="ARBA00001974"/>
    </source>
</evidence>
<feature type="binding site" evidence="11">
    <location>
        <position position="208"/>
    </location>
    <ligand>
        <name>FAD</name>
        <dbReference type="ChEBI" id="CHEBI:57692"/>
    </ligand>
</feature>
<dbReference type="PANTHER" id="PTHR19370">
    <property type="entry name" value="NADH-CYTOCHROME B5 REDUCTASE"/>
    <property type="match status" value="1"/>
</dbReference>
<evidence type="ECO:0000256" key="6">
    <source>
        <dbReference type="ARBA" id="ARBA00022787"/>
    </source>
</evidence>
<evidence type="ECO:0000256" key="12">
    <source>
        <dbReference type="RuleBase" id="RU361226"/>
    </source>
</evidence>
<dbReference type="InterPro" id="IPR001834">
    <property type="entry name" value="CBR-like"/>
</dbReference>
<dbReference type="AlphaFoldDB" id="K1VR59"/>
<comment type="pathway">
    <text evidence="3">Protein modification; peptidyl-diphthamide biosynthesis.</text>
</comment>
<feature type="transmembrane region" description="Helical" evidence="13">
    <location>
        <begin position="12"/>
        <end position="31"/>
    </location>
</feature>
<keyword evidence="6" id="KW-1000">Mitochondrion outer membrane</keyword>
<dbReference type="EC" id="1.6.2.2" evidence="12"/>
<keyword evidence="13" id="KW-0812">Transmembrane</keyword>
<dbReference type="InterPro" id="IPR039261">
    <property type="entry name" value="FNR_nucleotide-bd"/>
</dbReference>
<dbReference type="InterPro" id="IPR017927">
    <property type="entry name" value="FAD-bd_FR_type"/>
</dbReference>
<evidence type="ECO:0000256" key="13">
    <source>
        <dbReference type="SAM" id="Phobius"/>
    </source>
</evidence>
<keyword evidence="6" id="KW-0496">Mitochondrion</keyword>
<keyword evidence="8 12" id="KW-0560">Oxidoreductase</keyword>
<evidence type="ECO:0000313" key="16">
    <source>
        <dbReference type="Proteomes" id="UP000006757"/>
    </source>
</evidence>
<evidence type="ECO:0000256" key="11">
    <source>
        <dbReference type="PIRSR" id="PIRSR601834-1"/>
    </source>
</evidence>
<dbReference type="Pfam" id="PF00970">
    <property type="entry name" value="FAD_binding_6"/>
    <property type="match status" value="1"/>
</dbReference>
<feature type="binding site" evidence="11">
    <location>
        <position position="140"/>
    </location>
    <ligand>
        <name>FAD</name>
        <dbReference type="ChEBI" id="CHEBI:57692"/>
    </ligand>
</feature>
<comment type="catalytic activity">
    <reaction evidence="10">
        <text>2 Fe(3+)-[Dph3] + NADH = 2 Fe(2+)-[Dph3] + NAD(+) + H(+)</text>
        <dbReference type="Rhea" id="RHEA:71231"/>
        <dbReference type="Rhea" id="RHEA-COMP:18002"/>
        <dbReference type="Rhea" id="RHEA-COMP:18003"/>
        <dbReference type="ChEBI" id="CHEBI:15378"/>
        <dbReference type="ChEBI" id="CHEBI:29033"/>
        <dbReference type="ChEBI" id="CHEBI:29034"/>
        <dbReference type="ChEBI" id="CHEBI:57540"/>
        <dbReference type="ChEBI" id="CHEBI:57945"/>
        <dbReference type="ChEBI" id="CHEBI:83228"/>
    </reaction>
    <physiologicalReaction direction="left-to-right" evidence="10">
        <dbReference type="Rhea" id="RHEA:71232"/>
    </physiologicalReaction>
</comment>
<dbReference type="PANTHER" id="PTHR19370:SF184">
    <property type="entry name" value="NADH-CYTOCHROME B5 REDUCTASE-LIKE"/>
    <property type="match status" value="1"/>
</dbReference>
<evidence type="ECO:0000256" key="3">
    <source>
        <dbReference type="ARBA" id="ARBA00005156"/>
    </source>
</evidence>
<dbReference type="PRINTS" id="PR00371">
    <property type="entry name" value="FPNCR"/>
</dbReference>
<dbReference type="InterPro" id="IPR008333">
    <property type="entry name" value="Cbr1-like_FAD-bd_dom"/>
</dbReference>
<evidence type="ECO:0000259" key="14">
    <source>
        <dbReference type="PROSITE" id="PS51384"/>
    </source>
</evidence>
<dbReference type="PROSITE" id="PS51384">
    <property type="entry name" value="FAD_FR"/>
    <property type="match status" value="1"/>
</dbReference>
<dbReference type="SUPFAM" id="SSF52343">
    <property type="entry name" value="Ferredoxin reductase-like, C-terminal NADP-linked domain"/>
    <property type="match status" value="1"/>
</dbReference>
<accession>K1VR59</accession>
<dbReference type="OMA" id="LDMKGPF"/>
<feature type="binding site" evidence="11">
    <location>
        <position position="159"/>
    </location>
    <ligand>
        <name>FAD</name>
        <dbReference type="ChEBI" id="CHEBI:57692"/>
    </ligand>
</feature>
<organism evidence="15 16">
    <name type="scientific">Trichosporon asahii var. asahii (strain CBS 8904)</name>
    <name type="common">Yeast</name>
    <dbReference type="NCBI Taxonomy" id="1220162"/>
    <lineage>
        <taxon>Eukaryota</taxon>
        <taxon>Fungi</taxon>
        <taxon>Dikarya</taxon>
        <taxon>Basidiomycota</taxon>
        <taxon>Agaricomycotina</taxon>
        <taxon>Tremellomycetes</taxon>
        <taxon>Trichosporonales</taxon>
        <taxon>Trichosporonaceae</taxon>
        <taxon>Trichosporon</taxon>
    </lineage>
</organism>
<keyword evidence="7 11" id="KW-0274">FAD</keyword>
<dbReference type="GO" id="GO:0090524">
    <property type="term" value="F:cytochrome-b5 reductase activity, acting on NADH"/>
    <property type="evidence" value="ECO:0007669"/>
    <property type="project" value="UniProtKB-EC"/>
</dbReference>
<keyword evidence="16" id="KW-1185">Reference proteome</keyword>
<feature type="binding site" evidence="11">
    <location>
        <position position="157"/>
    </location>
    <ligand>
        <name>FAD</name>
        <dbReference type="ChEBI" id="CHEBI:57692"/>
    </ligand>
</feature>
<dbReference type="Gene3D" id="2.40.30.10">
    <property type="entry name" value="Translation factors"/>
    <property type="match status" value="1"/>
</dbReference>
<sequence>MSADLAQKLQPHAKEIVIALGVILLALVLLAGKKKEKPVLDPVEFRPFKLIKKTQLSKNTYRASSTGSGVPYAFSTTSHGALRPGCASRQVRTGGARLPAHLIADRRYRFALPSPTASLGLPIGQHISIMANIDGKQVMRSYTPTSLDNDKGYFELVVKAYEQGNISKYLSKLNEGDSIMVKGPKGKFNYTKDLSPHLLMIAGGTGITPMYQIIKSSVMDPTDKTEIELIYANVDEGDIRESRGPGDSLHLVLREELERLSADSNNRFKLYDMIKERMHKAGVSSGSKVLLCGPPPMMTAMKGHLKELGYPAPRTVSKLEDQVFLF</sequence>
<name>K1VR59_TRIAC</name>
<dbReference type="OrthoDB" id="432685at2759"/>
<gene>
    <name evidence="15" type="ORF">A1Q2_06402</name>
</gene>
<dbReference type="PRINTS" id="PR00406">
    <property type="entry name" value="CYTB5RDTASE"/>
</dbReference>
<dbReference type="eggNOG" id="KOG0534">
    <property type="taxonomic scope" value="Eukaryota"/>
</dbReference>
<feature type="binding site" evidence="11">
    <location>
        <position position="166"/>
    </location>
    <ligand>
        <name>FAD</name>
        <dbReference type="ChEBI" id="CHEBI:57692"/>
    </ligand>
</feature>
<dbReference type="HOGENOM" id="CLU_003827_9_0_1"/>
<keyword evidence="13" id="KW-0472">Membrane</keyword>
<protein>
    <recommendedName>
        <fullName evidence="12">NADH-cytochrome b5 reductase</fullName>
        <ecNumber evidence="12">1.6.2.2</ecNumber>
    </recommendedName>
</protein>
<evidence type="ECO:0000313" key="15">
    <source>
        <dbReference type="EMBL" id="EKC99202.1"/>
    </source>
</evidence>
<evidence type="ECO:0000256" key="2">
    <source>
        <dbReference type="ARBA" id="ARBA00004294"/>
    </source>
</evidence>
<proteinExistence type="inferred from homology"/>
<dbReference type="InParanoid" id="K1VR59"/>
<dbReference type="EMBL" id="AMBO01000373">
    <property type="protein sequence ID" value="EKC99202.1"/>
    <property type="molecule type" value="Genomic_DNA"/>
</dbReference>
<evidence type="ECO:0000256" key="4">
    <source>
        <dbReference type="ARBA" id="ARBA00006105"/>
    </source>
</evidence>
<comment type="subcellular location">
    <subcellularLocation>
        <location evidence="2">Mitochondrion outer membrane</location>
    </subcellularLocation>
</comment>
<feature type="domain" description="FAD-binding FR-type" evidence="14">
    <location>
        <begin position="43"/>
        <end position="191"/>
    </location>
</feature>
<reference evidence="15 16" key="1">
    <citation type="journal article" date="2012" name="Eukaryot. Cell">
        <title>Genome sequence of the Trichosporon asahii environmental strain CBS 8904.</title>
        <authorList>
            <person name="Yang R.Y."/>
            <person name="Li H.T."/>
            <person name="Zhu H."/>
            <person name="Zhou G.P."/>
            <person name="Wang M."/>
            <person name="Wang L."/>
        </authorList>
    </citation>
    <scope>NUCLEOTIDE SEQUENCE [LARGE SCALE GENOMIC DNA]</scope>
    <source>
        <strain evidence="15 16">CBS 8904</strain>
    </source>
</reference>
<dbReference type="InterPro" id="IPR001709">
    <property type="entry name" value="Flavoprot_Pyr_Nucl_cyt_Rdtase"/>
</dbReference>
<evidence type="ECO:0000256" key="7">
    <source>
        <dbReference type="ARBA" id="ARBA00022827"/>
    </source>
</evidence>
<evidence type="ECO:0000256" key="8">
    <source>
        <dbReference type="ARBA" id="ARBA00023002"/>
    </source>
</evidence>
<dbReference type="Pfam" id="PF00175">
    <property type="entry name" value="NAD_binding_1"/>
    <property type="match status" value="1"/>
</dbReference>
<dbReference type="InterPro" id="IPR001433">
    <property type="entry name" value="OxRdtase_FAD/NAD-bd"/>
</dbReference>
<keyword evidence="9 12" id="KW-0520">NAD</keyword>
<dbReference type="STRING" id="1220162.K1VR59"/>
<keyword evidence="13" id="KW-1133">Transmembrane helix</keyword>
<evidence type="ECO:0000256" key="9">
    <source>
        <dbReference type="ARBA" id="ARBA00023027"/>
    </source>
</evidence>
<dbReference type="Gene3D" id="3.40.50.80">
    <property type="entry name" value="Nucleotide-binding domain of ferredoxin-NADP reductase (FNR) module"/>
    <property type="match status" value="1"/>
</dbReference>
<feature type="binding site" evidence="11">
    <location>
        <position position="167"/>
    </location>
    <ligand>
        <name>FAD</name>
        <dbReference type="ChEBI" id="CHEBI:57692"/>
    </ligand>
</feature>